<dbReference type="OrthoDB" id="10052321at2759"/>
<gene>
    <name evidence="3" type="ORF">UREG_03667</name>
</gene>
<dbReference type="GO" id="GO:0003735">
    <property type="term" value="F:structural constituent of ribosome"/>
    <property type="evidence" value="ECO:0007669"/>
    <property type="project" value="TreeGrafter"/>
</dbReference>
<dbReference type="OMA" id="KGTGWRY"/>
<feature type="compositionally biased region" description="Low complexity" evidence="2">
    <location>
        <begin position="10"/>
        <end position="59"/>
    </location>
</feature>
<dbReference type="RefSeq" id="XP_002544150.1">
    <property type="nucleotide sequence ID" value="XM_002544104.1"/>
</dbReference>
<dbReference type="VEuPathDB" id="FungiDB:UREG_03667"/>
<dbReference type="PANTHER" id="PTHR28158:SF1">
    <property type="entry name" value="SMALL RIBOSOMAL SUBUNIT PROTEIN MS45"/>
    <property type="match status" value="1"/>
</dbReference>
<proteinExistence type="predicted"/>
<dbReference type="InParanoid" id="C4JLF9"/>
<feature type="region of interest" description="Disordered" evidence="2">
    <location>
        <begin position="1"/>
        <end position="72"/>
    </location>
</feature>
<feature type="region of interest" description="Disordered" evidence="2">
    <location>
        <begin position="406"/>
        <end position="428"/>
    </location>
</feature>
<dbReference type="GeneID" id="8439530"/>
<protein>
    <recommendedName>
        <fullName evidence="5">Eukaryotic mitochondrial regulator protein-domain-containing protein</fullName>
    </recommendedName>
</protein>
<dbReference type="GO" id="GO:0005763">
    <property type="term" value="C:mitochondrial small ribosomal subunit"/>
    <property type="evidence" value="ECO:0007669"/>
    <property type="project" value="TreeGrafter"/>
</dbReference>
<feature type="region of interest" description="Disordered" evidence="2">
    <location>
        <begin position="113"/>
        <end position="146"/>
    </location>
</feature>
<dbReference type="STRING" id="336963.C4JLF9"/>
<keyword evidence="4" id="KW-1185">Reference proteome</keyword>
<organism evidence="3 4">
    <name type="scientific">Uncinocarpus reesii (strain UAMH 1704)</name>
    <dbReference type="NCBI Taxonomy" id="336963"/>
    <lineage>
        <taxon>Eukaryota</taxon>
        <taxon>Fungi</taxon>
        <taxon>Dikarya</taxon>
        <taxon>Ascomycota</taxon>
        <taxon>Pezizomycotina</taxon>
        <taxon>Eurotiomycetes</taxon>
        <taxon>Eurotiomycetidae</taxon>
        <taxon>Onygenales</taxon>
        <taxon>Onygenaceae</taxon>
        <taxon>Uncinocarpus</taxon>
    </lineage>
</organism>
<reference evidence="4" key="1">
    <citation type="journal article" date="2009" name="Genome Res.">
        <title>Comparative genomic analyses of the human fungal pathogens Coccidioides and their relatives.</title>
        <authorList>
            <person name="Sharpton T.J."/>
            <person name="Stajich J.E."/>
            <person name="Rounsley S.D."/>
            <person name="Gardner M.J."/>
            <person name="Wortman J.R."/>
            <person name="Jordar V.S."/>
            <person name="Maiti R."/>
            <person name="Kodira C.D."/>
            <person name="Neafsey D.E."/>
            <person name="Zeng Q."/>
            <person name="Hung C.-Y."/>
            <person name="McMahan C."/>
            <person name="Muszewska A."/>
            <person name="Grynberg M."/>
            <person name="Mandel M.A."/>
            <person name="Kellner E.M."/>
            <person name="Barker B.M."/>
            <person name="Galgiani J.N."/>
            <person name="Orbach M.J."/>
            <person name="Kirkland T.N."/>
            <person name="Cole G.T."/>
            <person name="Henn M.R."/>
            <person name="Birren B.W."/>
            <person name="Taylor J.W."/>
        </authorList>
    </citation>
    <scope>NUCLEOTIDE SEQUENCE [LARGE SCALE GENOMIC DNA]</scope>
    <source>
        <strain evidence="4">UAMH 1704</strain>
    </source>
</reference>
<dbReference type="Pfam" id="PF12298">
    <property type="entry name" value="Bot1p"/>
    <property type="match status" value="1"/>
</dbReference>
<evidence type="ECO:0000313" key="4">
    <source>
        <dbReference type="Proteomes" id="UP000002058"/>
    </source>
</evidence>
<dbReference type="AlphaFoldDB" id="C4JLF9"/>
<dbReference type="HOGENOM" id="CLU_049223_1_0_1"/>
<dbReference type="PANTHER" id="PTHR28158">
    <property type="entry name" value="37S RIBOSOMAL PROTEIN S35, MITOCHONDRIAL"/>
    <property type="match status" value="1"/>
</dbReference>
<evidence type="ECO:0000313" key="3">
    <source>
        <dbReference type="EMBL" id="EEP78821.1"/>
    </source>
</evidence>
<keyword evidence="1" id="KW-0175">Coiled coil</keyword>
<feature type="compositionally biased region" description="Polar residues" evidence="2">
    <location>
        <begin position="60"/>
        <end position="72"/>
    </location>
</feature>
<evidence type="ECO:0000256" key="1">
    <source>
        <dbReference type="SAM" id="Coils"/>
    </source>
</evidence>
<sequence length="481" mass="53455">MPPRIANPQRLSSSLSAHISSARSSQPPFSPASISSSSSSPLPSLLSSSTCPSCSQSYSRQPQRTFSSSPASSVTKLRQQMFDWLNGPGAAFRDPLPGSTNYLTAYDKHGRLIRAPDEKSPSNAEGKGNEPSLEPSDGLLPRESTSDLRPFPLNPHFVSQSVLSEELRNEIYNQIKIKGKSVRAVSVLFGVDMKRVAAVVRLVELEKNMIREKKPLALPYARAVHQMVPTTPLVKAPQAPVAHEPINDLPVHRLTEPQIFYPVSESRQFTRVDAGRVFSAAPALPRDKEGKPFNTPEAIAEVTRHPHQIERVGKGVDEEQVLQPADVRIPHPHLVAFQHDHITLSGEAKLRNQRFIERLEAEEAAENKAKEAKKKKQEASMHRVAPVESRFEFRFRDVVVSRVTTGTNGRGLEAPGRRYGVPSSERKRGTVKIPTKVENQRSGCELPRNMPRVVNELLLYEERRYSVLLSTTNMADHSPDP</sequence>
<dbReference type="eggNOG" id="ENOG502QVMS">
    <property type="taxonomic scope" value="Eukaryota"/>
</dbReference>
<dbReference type="InterPro" id="IPR021036">
    <property type="entry name" value="Ribosomal_mS45"/>
</dbReference>
<dbReference type="KEGG" id="ure:UREG_03667"/>
<evidence type="ECO:0008006" key="5">
    <source>
        <dbReference type="Google" id="ProtNLM"/>
    </source>
</evidence>
<dbReference type="GO" id="GO:0032543">
    <property type="term" value="P:mitochondrial translation"/>
    <property type="evidence" value="ECO:0007669"/>
    <property type="project" value="TreeGrafter"/>
</dbReference>
<dbReference type="Proteomes" id="UP000002058">
    <property type="component" value="Unassembled WGS sequence"/>
</dbReference>
<feature type="coiled-coil region" evidence="1">
    <location>
        <begin position="352"/>
        <end position="382"/>
    </location>
</feature>
<name>C4JLF9_UNCRE</name>
<evidence type="ECO:0000256" key="2">
    <source>
        <dbReference type="SAM" id="MobiDB-lite"/>
    </source>
</evidence>
<dbReference type="EMBL" id="CH476616">
    <property type="protein sequence ID" value="EEP78821.1"/>
    <property type="molecule type" value="Genomic_DNA"/>
</dbReference>
<accession>C4JLF9</accession>